<sequence length="107" mass="12702">MSKFVNWCKSPSGLLVLLSVLTTVILPWPFRWLHISVPERVFVLFILIDMSLALWIGRTIKKHSLKLWWVLLMPVLFAGMVFWRFAQYDYWFAGIYLVLSLLAWLKD</sequence>
<evidence type="ECO:0000256" key="1">
    <source>
        <dbReference type="SAM" id="Phobius"/>
    </source>
</evidence>
<organism evidence="2 3">
    <name type="scientific">Lacticaseibacillus mingshuiensis</name>
    <dbReference type="NCBI Taxonomy" id="2799574"/>
    <lineage>
        <taxon>Bacteria</taxon>
        <taxon>Bacillati</taxon>
        <taxon>Bacillota</taxon>
        <taxon>Bacilli</taxon>
        <taxon>Lactobacillales</taxon>
        <taxon>Lactobacillaceae</taxon>
        <taxon>Lacticaseibacillus</taxon>
    </lineage>
</organism>
<name>A0ABW4CF63_9LACO</name>
<feature type="transmembrane region" description="Helical" evidence="1">
    <location>
        <begin position="42"/>
        <end position="60"/>
    </location>
</feature>
<keyword evidence="3" id="KW-1185">Reference proteome</keyword>
<dbReference type="Proteomes" id="UP001597196">
    <property type="component" value="Unassembled WGS sequence"/>
</dbReference>
<gene>
    <name evidence="2" type="ORF">ACFQ4P_00090</name>
</gene>
<feature type="transmembrane region" description="Helical" evidence="1">
    <location>
        <begin position="90"/>
        <end position="105"/>
    </location>
</feature>
<keyword evidence="1" id="KW-1133">Transmembrane helix</keyword>
<accession>A0ABW4CF63</accession>
<dbReference type="RefSeq" id="WP_203625528.1">
    <property type="nucleotide sequence ID" value="NZ_BOLQ01000001.1"/>
</dbReference>
<dbReference type="EMBL" id="JBHTOC010000001">
    <property type="protein sequence ID" value="MFD1428643.1"/>
    <property type="molecule type" value="Genomic_DNA"/>
</dbReference>
<reference evidence="3" key="1">
    <citation type="journal article" date="2019" name="Int. J. Syst. Evol. Microbiol.">
        <title>The Global Catalogue of Microorganisms (GCM) 10K type strain sequencing project: providing services to taxonomists for standard genome sequencing and annotation.</title>
        <authorList>
            <consortium name="The Broad Institute Genomics Platform"/>
            <consortium name="The Broad Institute Genome Sequencing Center for Infectious Disease"/>
            <person name="Wu L."/>
            <person name="Ma J."/>
        </authorList>
    </citation>
    <scope>NUCLEOTIDE SEQUENCE [LARGE SCALE GENOMIC DNA]</scope>
    <source>
        <strain evidence="3">CCM 8980</strain>
    </source>
</reference>
<evidence type="ECO:0000313" key="3">
    <source>
        <dbReference type="Proteomes" id="UP001597196"/>
    </source>
</evidence>
<proteinExistence type="predicted"/>
<feature type="transmembrane region" description="Helical" evidence="1">
    <location>
        <begin position="12"/>
        <end position="30"/>
    </location>
</feature>
<keyword evidence="1" id="KW-0472">Membrane</keyword>
<keyword evidence="1" id="KW-0812">Transmembrane</keyword>
<comment type="caution">
    <text evidence="2">The sequence shown here is derived from an EMBL/GenBank/DDBJ whole genome shotgun (WGS) entry which is preliminary data.</text>
</comment>
<protein>
    <submittedName>
        <fullName evidence="2">Uncharacterized protein</fullName>
    </submittedName>
</protein>
<evidence type="ECO:0000313" key="2">
    <source>
        <dbReference type="EMBL" id="MFD1428643.1"/>
    </source>
</evidence>
<feature type="transmembrane region" description="Helical" evidence="1">
    <location>
        <begin position="67"/>
        <end position="84"/>
    </location>
</feature>